<evidence type="ECO:0000313" key="1">
    <source>
        <dbReference type="EMBL" id="GAA4731258.1"/>
    </source>
</evidence>
<comment type="caution">
    <text evidence="1">The sequence shown here is derived from an EMBL/GenBank/DDBJ whole genome shotgun (WGS) entry which is preliminary data.</text>
</comment>
<dbReference type="Proteomes" id="UP001499882">
    <property type="component" value="Unassembled WGS sequence"/>
</dbReference>
<sequence>MTVMDKLLVPAAMQRVVEQGYDHLSGPVVRSADHQGRTPSERVSAHGLEGEMFPFGPAPEHVDLIRFVTNPLMVLATPTDVGDRPWPTYPMGFLRDATPVWDLDLTRVPTGSRFVRVAADGSETVLSEYGGAAWGWQRAKGYFPPLHVIGPRARWSGLDLPASYTEDQQSVELVWVGDDGVPEGFTPSRPRVHARTVPVAECESVFEVVLTAVWRDAPVRVLQQAGSETLLVLIDPDVDTVNRLGAVALEPSVFHATAPSDGIGALTGVVREPVFGSTVAE</sequence>
<accession>A0ABP8YJX9</accession>
<evidence type="ECO:0000313" key="2">
    <source>
        <dbReference type="Proteomes" id="UP001499882"/>
    </source>
</evidence>
<protein>
    <submittedName>
        <fullName evidence="1">Uncharacterized protein</fullName>
    </submittedName>
</protein>
<dbReference type="RefSeq" id="WP_345525922.1">
    <property type="nucleotide sequence ID" value="NZ_BAABKN010000009.1"/>
</dbReference>
<dbReference type="EMBL" id="BAABKN010000009">
    <property type="protein sequence ID" value="GAA4731258.1"/>
    <property type="molecule type" value="Genomic_DNA"/>
</dbReference>
<gene>
    <name evidence="1" type="ORF">GCM10023350_13250</name>
</gene>
<name>A0ABP8YJX9_9ACTN</name>
<keyword evidence="2" id="KW-1185">Reference proteome</keyword>
<reference evidence="2" key="1">
    <citation type="journal article" date="2019" name="Int. J. Syst. Evol. Microbiol.">
        <title>The Global Catalogue of Microorganisms (GCM) 10K type strain sequencing project: providing services to taxonomists for standard genome sequencing and annotation.</title>
        <authorList>
            <consortium name="The Broad Institute Genomics Platform"/>
            <consortium name="The Broad Institute Genome Sequencing Center for Infectious Disease"/>
            <person name="Wu L."/>
            <person name="Ma J."/>
        </authorList>
    </citation>
    <scope>NUCLEOTIDE SEQUENCE [LARGE SCALE GENOMIC DNA]</scope>
    <source>
        <strain evidence="2">JCM 18532</strain>
    </source>
</reference>
<organism evidence="1 2">
    <name type="scientific">Nocardioides endophyticus</name>
    <dbReference type="NCBI Taxonomy" id="1353775"/>
    <lineage>
        <taxon>Bacteria</taxon>
        <taxon>Bacillati</taxon>
        <taxon>Actinomycetota</taxon>
        <taxon>Actinomycetes</taxon>
        <taxon>Propionibacteriales</taxon>
        <taxon>Nocardioidaceae</taxon>
        <taxon>Nocardioides</taxon>
    </lineage>
</organism>
<proteinExistence type="predicted"/>